<comment type="caution">
    <text evidence="2">The sequence shown here is derived from an EMBL/GenBank/DDBJ whole genome shotgun (WGS) entry which is preliminary data.</text>
</comment>
<feature type="non-terminal residue" evidence="2">
    <location>
        <position position="49"/>
    </location>
</feature>
<evidence type="ECO:0000313" key="3">
    <source>
        <dbReference type="Proteomes" id="UP000789901"/>
    </source>
</evidence>
<evidence type="ECO:0000256" key="1">
    <source>
        <dbReference type="SAM" id="MobiDB-lite"/>
    </source>
</evidence>
<reference evidence="2 3" key="1">
    <citation type="submission" date="2021-06" db="EMBL/GenBank/DDBJ databases">
        <authorList>
            <person name="Kallberg Y."/>
            <person name="Tangrot J."/>
            <person name="Rosling A."/>
        </authorList>
    </citation>
    <scope>NUCLEOTIDE SEQUENCE [LARGE SCALE GENOMIC DNA]</scope>
    <source>
        <strain evidence="2 3">120-4 pot B 10/14</strain>
    </source>
</reference>
<sequence>EINKSNESGQVNETNESGETNRSSENEPDKVNEKSNSYFNELCLNEENT</sequence>
<name>A0ABN7XE39_GIGMA</name>
<accession>A0ABN7XE39</accession>
<feature type="non-terminal residue" evidence="2">
    <location>
        <position position="1"/>
    </location>
</feature>
<feature type="region of interest" description="Disordered" evidence="1">
    <location>
        <begin position="1"/>
        <end position="49"/>
    </location>
</feature>
<evidence type="ECO:0000313" key="2">
    <source>
        <dbReference type="EMBL" id="CAG8853417.1"/>
    </source>
</evidence>
<feature type="compositionally biased region" description="Basic and acidic residues" evidence="1">
    <location>
        <begin position="22"/>
        <end position="33"/>
    </location>
</feature>
<dbReference type="Proteomes" id="UP000789901">
    <property type="component" value="Unassembled WGS sequence"/>
</dbReference>
<gene>
    <name evidence="2" type="ORF">GMARGA_LOCUS42238</name>
</gene>
<dbReference type="EMBL" id="CAJVQB010123866">
    <property type="protein sequence ID" value="CAG8853417.1"/>
    <property type="molecule type" value="Genomic_DNA"/>
</dbReference>
<organism evidence="2 3">
    <name type="scientific">Gigaspora margarita</name>
    <dbReference type="NCBI Taxonomy" id="4874"/>
    <lineage>
        <taxon>Eukaryota</taxon>
        <taxon>Fungi</taxon>
        <taxon>Fungi incertae sedis</taxon>
        <taxon>Mucoromycota</taxon>
        <taxon>Glomeromycotina</taxon>
        <taxon>Glomeromycetes</taxon>
        <taxon>Diversisporales</taxon>
        <taxon>Gigasporaceae</taxon>
        <taxon>Gigaspora</taxon>
    </lineage>
</organism>
<keyword evidence="3" id="KW-1185">Reference proteome</keyword>
<proteinExistence type="predicted"/>
<feature type="compositionally biased region" description="Polar residues" evidence="1">
    <location>
        <begin position="1"/>
        <end position="21"/>
    </location>
</feature>
<protein>
    <submittedName>
        <fullName evidence="2">16877_t:CDS:1</fullName>
    </submittedName>
</protein>